<keyword evidence="2" id="KW-1185">Reference proteome</keyword>
<organism evidence="1 2">
    <name type="scientific">Rousettus aegyptiacus</name>
    <name type="common">Egyptian fruit bat</name>
    <name type="synonym">Pteropus aegyptiacus</name>
    <dbReference type="NCBI Taxonomy" id="9407"/>
    <lineage>
        <taxon>Eukaryota</taxon>
        <taxon>Metazoa</taxon>
        <taxon>Chordata</taxon>
        <taxon>Craniata</taxon>
        <taxon>Vertebrata</taxon>
        <taxon>Euteleostomi</taxon>
        <taxon>Mammalia</taxon>
        <taxon>Eutheria</taxon>
        <taxon>Laurasiatheria</taxon>
        <taxon>Chiroptera</taxon>
        <taxon>Yinpterochiroptera</taxon>
        <taxon>Pteropodoidea</taxon>
        <taxon>Pteropodidae</taxon>
        <taxon>Rousettinae</taxon>
        <taxon>Rousettus</taxon>
    </lineage>
</organism>
<accession>A0A7J8KHW5</accession>
<dbReference type="EMBL" id="JACASE010000001">
    <property type="protein sequence ID" value="KAF6508405.1"/>
    <property type="molecule type" value="Genomic_DNA"/>
</dbReference>
<dbReference type="AlphaFoldDB" id="A0A7J8KHW5"/>
<reference evidence="1 2" key="1">
    <citation type="journal article" date="2020" name="Nature">
        <title>Six reference-quality genomes reveal evolution of bat adaptations.</title>
        <authorList>
            <person name="Jebb D."/>
            <person name="Huang Z."/>
            <person name="Pippel M."/>
            <person name="Hughes G.M."/>
            <person name="Lavrichenko K."/>
            <person name="Devanna P."/>
            <person name="Winkler S."/>
            <person name="Jermiin L.S."/>
            <person name="Skirmuntt E.C."/>
            <person name="Katzourakis A."/>
            <person name="Burkitt-Gray L."/>
            <person name="Ray D.A."/>
            <person name="Sullivan K.A.M."/>
            <person name="Roscito J.G."/>
            <person name="Kirilenko B.M."/>
            <person name="Davalos L.M."/>
            <person name="Corthals A.P."/>
            <person name="Power M.L."/>
            <person name="Jones G."/>
            <person name="Ransome R.D."/>
            <person name="Dechmann D.K.N."/>
            <person name="Locatelli A.G."/>
            <person name="Puechmaille S.J."/>
            <person name="Fedrigo O."/>
            <person name="Jarvis E.D."/>
            <person name="Hiller M."/>
            <person name="Vernes S.C."/>
            <person name="Myers E.W."/>
            <person name="Teeling E.C."/>
        </authorList>
    </citation>
    <scope>NUCLEOTIDE SEQUENCE [LARGE SCALE GENOMIC DNA]</scope>
    <source>
        <strain evidence="1">MRouAeg1</strain>
        <tissue evidence="1">Muscle</tissue>
    </source>
</reference>
<evidence type="ECO:0000313" key="2">
    <source>
        <dbReference type="Proteomes" id="UP000593571"/>
    </source>
</evidence>
<comment type="caution">
    <text evidence="1">The sequence shown here is derived from an EMBL/GenBank/DDBJ whole genome shotgun (WGS) entry which is preliminary data.</text>
</comment>
<sequence length="80" mass="8989">MATCPTSWRRSRRFTWMMACRLLSRSEAPSRCFGSSQGFRWVIDEVCPRVLLSAFSSTQPCSVSFMAQFLAFLLSPGGLS</sequence>
<proteinExistence type="predicted"/>
<protein>
    <submittedName>
        <fullName evidence="1">Synaptojanin 2</fullName>
    </submittedName>
</protein>
<name>A0A7J8KHW5_ROUAE</name>
<evidence type="ECO:0000313" key="1">
    <source>
        <dbReference type="EMBL" id="KAF6508405.1"/>
    </source>
</evidence>
<gene>
    <name evidence="1" type="ORF">HJG63_018779</name>
</gene>
<dbReference type="Proteomes" id="UP000593571">
    <property type="component" value="Unassembled WGS sequence"/>
</dbReference>